<reference evidence="2" key="1">
    <citation type="journal article" date="2019" name="Int. J. Syst. Evol. Microbiol.">
        <title>The Global Catalogue of Microorganisms (GCM) 10K type strain sequencing project: providing services to taxonomists for standard genome sequencing and annotation.</title>
        <authorList>
            <consortium name="The Broad Institute Genomics Platform"/>
            <consortium name="The Broad Institute Genome Sequencing Center for Infectious Disease"/>
            <person name="Wu L."/>
            <person name="Ma J."/>
        </authorList>
    </citation>
    <scope>NUCLEOTIDE SEQUENCE [LARGE SCALE GENOMIC DNA]</scope>
    <source>
        <strain evidence="2">JCM 18126</strain>
    </source>
</reference>
<evidence type="ECO:0008006" key="3">
    <source>
        <dbReference type="Google" id="ProtNLM"/>
    </source>
</evidence>
<accession>A0ABP9HGG7</accession>
<name>A0ABP9HGG7_9ACTN</name>
<organism evidence="1 2">
    <name type="scientific">Kineococcus glutinatus</name>
    <dbReference type="NCBI Taxonomy" id="1070872"/>
    <lineage>
        <taxon>Bacteria</taxon>
        <taxon>Bacillati</taxon>
        <taxon>Actinomycetota</taxon>
        <taxon>Actinomycetes</taxon>
        <taxon>Kineosporiales</taxon>
        <taxon>Kineosporiaceae</taxon>
        <taxon>Kineococcus</taxon>
    </lineage>
</organism>
<dbReference type="Proteomes" id="UP001501195">
    <property type="component" value="Unassembled WGS sequence"/>
</dbReference>
<evidence type="ECO:0000313" key="1">
    <source>
        <dbReference type="EMBL" id="GAA4970444.1"/>
    </source>
</evidence>
<gene>
    <name evidence="1" type="ORF">GCM10023225_10610</name>
</gene>
<proteinExistence type="predicted"/>
<protein>
    <recommendedName>
        <fullName evidence="3">DUF2357 domain-containing protein</fullName>
    </recommendedName>
</protein>
<evidence type="ECO:0000313" key="2">
    <source>
        <dbReference type="Proteomes" id="UP001501195"/>
    </source>
</evidence>
<keyword evidence="2" id="KW-1185">Reference proteome</keyword>
<sequence>MPGDPGAVRPGVDTRVVLALHALGVRSFAAGRTSALPQPATGFSFEDLRFWPAEEAEDTGRAEAFALLVNSRVRPPVASPEPRFLWDVYRDVLDPTLVRLTERQPTPQEQQRYDAAKALLTPQVLSTYFACKQALGTALLELAATHAAQPDLADTAAQAQWRARVVEAEARAAAAQAELALTGRSGEVTAALAVVDSWVTDAAAVSWLEHREEFGRADIGSLDGTGSYYLTRFVPSDVLEGRGWSRFELPGSSIAELVAGLPPGVASLGGDAAQDAGVQSLTVELTCVQVVRTWFDAGVLRSPAWRFADASHPRVSDGADPASGDFPYLVTGMVLARNLSLQPAPVAGSGTVARPVELGYLAHGIELAPRLEQLRPVGPVPPEELVQLQVRPIGEAVLDAGPVLAAHRFRAGPALAAREAVVGADLTASAGLLRRRDDVELPERPERPVRPFPPKRRLIDISPELRKRLVDIDFPSPTPPIIVRPEPEPEPVPAPGVQVLVGAEEAIVVAYLLEPVGAAPAAP</sequence>
<comment type="caution">
    <text evidence="1">The sequence shown here is derived from an EMBL/GenBank/DDBJ whole genome shotgun (WGS) entry which is preliminary data.</text>
</comment>
<dbReference type="RefSeq" id="WP_345711343.1">
    <property type="nucleotide sequence ID" value="NZ_BAABIL010000131.1"/>
</dbReference>
<dbReference type="EMBL" id="BAABIL010000131">
    <property type="protein sequence ID" value="GAA4970444.1"/>
    <property type="molecule type" value="Genomic_DNA"/>
</dbReference>